<reference evidence="2 3" key="1">
    <citation type="journal article" date="2018" name="Evol. Lett.">
        <title>Horizontal gene cluster transfer increased hallucinogenic mushroom diversity.</title>
        <authorList>
            <person name="Reynolds H.T."/>
            <person name="Vijayakumar V."/>
            <person name="Gluck-Thaler E."/>
            <person name="Korotkin H.B."/>
            <person name="Matheny P.B."/>
            <person name="Slot J.C."/>
        </authorList>
    </citation>
    <scope>NUCLEOTIDE SEQUENCE [LARGE SCALE GENOMIC DNA]</scope>
    <source>
        <strain evidence="2 3">2629</strain>
    </source>
</reference>
<evidence type="ECO:0000313" key="2">
    <source>
        <dbReference type="EMBL" id="PPQ85853.1"/>
    </source>
</evidence>
<comment type="caution">
    <text evidence="2">The sequence shown here is derived from an EMBL/GenBank/DDBJ whole genome shotgun (WGS) entry which is preliminary data.</text>
</comment>
<protein>
    <submittedName>
        <fullName evidence="2">Uncharacterized protein</fullName>
    </submittedName>
</protein>
<keyword evidence="3" id="KW-1185">Reference proteome</keyword>
<organism evidence="2 3">
    <name type="scientific">Panaeolus cyanescens</name>
    <dbReference type="NCBI Taxonomy" id="181874"/>
    <lineage>
        <taxon>Eukaryota</taxon>
        <taxon>Fungi</taxon>
        <taxon>Dikarya</taxon>
        <taxon>Basidiomycota</taxon>
        <taxon>Agaricomycotina</taxon>
        <taxon>Agaricomycetes</taxon>
        <taxon>Agaricomycetidae</taxon>
        <taxon>Agaricales</taxon>
        <taxon>Agaricineae</taxon>
        <taxon>Galeropsidaceae</taxon>
        <taxon>Panaeolus</taxon>
    </lineage>
</organism>
<evidence type="ECO:0000256" key="1">
    <source>
        <dbReference type="SAM" id="MobiDB-lite"/>
    </source>
</evidence>
<accession>A0A409X4Y4</accession>
<feature type="compositionally biased region" description="Gly residues" evidence="1">
    <location>
        <begin position="128"/>
        <end position="145"/>
    </location>
</feature>
<evidence type="ECO:0000313" key="3">
    <source>
        <dbReference type="Proteomes" id="UP000284842"/>
    </source>
</evidence>
<dbReference type="AlphaFoldDB" id="A0A409X4Y4"/>
<feature type="region of interest" description="Disordered" evidence="1">
    <location>
        <begin position="122"/>
        <end position="164"/>
    </location>
</feature>
<name>A0A409X4Y4_9AGAR</name>
<sequence length="164" mass="17749">MVLQNLPNIAIFFSGQVSPFQLLIFDHRSLARLDGGSRYQLHVPFVIPGVYPPVLIYAESTYHDSQPQAGRKISDAANHAKSLTDLGMIKLQKGEILSSWREGRTFVRSIKESWPTLVTLVDDDEEGAGNGDSGLMGSAGVGGSNGNDDNASDVSGVDRMLEDE</sequence>
<proteinExistence type="predicted"/>
<dbReference type="InParanoid" id="A0A409X4Y4"/>
<dbReference type="Proteomes" id="UP000284842">
    <property type="component" value="Unassembled WGS sequence"/>
</dbReference>
<gene>
    <name evidence="2" type="ORF">CVT24_005189</name>
</gene>
<dbReference type="EMBL" id="NHTK01004617">
    <property type="protein sequence ID" value="PPQ85853.1"/>
    <property type="molecule type" value="Genomic_DNA"/>
</dbReference>